<dbReference type="Gene3D" id="3.90.550.10">
    <property type="entry name" value="Spore Coat Polysaccharide Biosynthesis Protein SpsA, Chain A"/>
    <property type="match status" value="1"/>
</dbReference>
<dbReference type="RefSeq" id="WP_267849588.1">
    <property type="nucleotide sequence ID" value="NZ_JAPMXC010000011.1"/>
</dbReference>
<name>A0ABT3ZSX1_9BURK</name>
<organism evidence="1 2">
    <name type="scientific">Robbsia betulipollinis</name>
    <dbReference type="NCBI Taxonomy" id="2981849"/>
    <lineage>
        <taxon>Bacteria</taxon>
        <taxon>Pseudomonadati</taxon>
        <taxon>Pseudomonadota</taxon>
        <taxon>Betaproteobacteria</taxon>
        <taxon>Burkholderiales</taxon>
        <taxon>Burkholderiaceae</taxon>
        <taxon>Robbsia</taxon>
    </lineage>
</organism>
<keyword evidence="1" id="KW-0808">Transferase</keyword>
<dbReference type="EMBL" id="JAPMXC010000011">
    <property type="protein sequence ID" value="MCY0389659.1"/>
    <property type="molecule type" value="Genomic_DNA"/>
</dbReference>
<proteinExistence type="predicted"/>
<gene>
    <name evidence="1" type="ORF">OVY01_21155</name>
</gene>
<comment type="caution">
    <text evidence="1">The sequence shown here is derived from an EMBL/GenBank/DDBJ whole genome shotgun (WGS) entry which is preliminary data.</text>
</comment>
<evidence type="ECO:0000313" key="2">
    <source>
        <dbReference type="Proteomes" id="UP001082899"/>
    </source>
</evidence>
<reference evidence="1" key="1">
    <citation type="submission" date="2022-11" db="EMBL/GenBank/DDBJ databases">
        <title>Robbsia betulipollinis sp. nov., isolated from pollen of birch (Betula pendula).</title>
        <authorList>
            <person name="Shi H."/>
            <person name="Ambika Manirajan B."/>
            <person name="Ratering S."/>
            <person name="Geissler-Plaum R."/>
            <person name="Schnell S."/>
        </authorList>
    </citation>
    <scope>NUCLEOTIDE SEQUENCE</scope>
    <source>
        <strain evidence="1">Bb-Pol-6</strain>
    </source>
</reference>
<evidence type="ECO:0000313" key="1">
    <source>
        <dbReference type="EMBL" id="MCY0389659.1"/>
    </source>
</evidence>
<protein>
    <submittedName>
        <fullName evidence="1">Glycosyl transferase</fullName>
    </submittedName>
</protein>
<dbReference type="GO" id="GO:0016740">
    <property type="term" value="F:transferase activity"/>
    <property type="evidence" value="ECO:0007669"/>
    <property type="project" value="UniProtKB-KW"/>
</dbReference>
<accession>A0ABT3ZSX1</accession>
<dbReference type="InterPro" id="IPR029044">
    <property type="entry name" value="Nucleotide-diphossugar_trans"/>
</dbReference>
<keyword evidence="2" id="KW-1185">Reference proteome</keyword>
<dbReference type="SUPFAM" id="SSF53448">
    <property type="entry name" value="Nucleotide-diphospho-sugar transferases"/>
    <property type="match status" value="1"/>
</dbReference>
<sequence length="297" mass="34356">MAEAIQIFVGCDPNDCDLEQMMVLEYSLRQHASMPVEIHWMQLSRDPASPWYADPAHPENGGWRTEQWATPFSGFRWAIPALCNFTGRAIYMDADILALRDVAELWNRPFEPGKAVMAKGRKNSWRFCVMVWDCAAARDLLPPLDDLKRTPDAHASLIRRFSQHPESIQPLDSDDNNIDGEDKPIEQIRLLHYSDMGTQLSHPHAMPRLAAEGQRHWFDGRVLPHPRKDLQALFDRYHRDALAAGFTLDRYRVPVRFGPMVKASQASYQGNRRTRRRSIWSRLSRLLRPAQESENRM</sequence>
<dbReference type="Proteomes" id="UP001082899">
    <property type="component" value="Unassembled WGS sequence"/>
</dbReference>